<dbReference type="SUPFAM" id="SSF51120">
    <property type="entry name" value="beta-Roll"/>
    <property type="match status" value="6"/>
</dbReference>
<evidence type="ECO:0000313" key="5">
    <source>
        <dbReference type="Proteomes" id="UP001380290"/>
    </source>
</evidence>
<dbReference type="InterPro" id="IPR011049">
    <property type="entry name" value="Serralysin-like_metalloprot_C"/>
</dbReference>
<dbReference type="PANTHER" id="PTHR38340">
    <property type="entry name" value="S-LAYER PROTEIN"/>
    <property type="match status" value="1"/>
</dbReference>
<dbReference type="InterPro" id="IPR001343">
    <property type="entry name" value="Hemolysn_Ca-bd"/>
</dbReference>
<evidence type="ECO:0000313" key="4">
    <source>
        <dbReference type="EMBL" id="MEJ5864770.1"/>
    </source>
</evidence>
<proteinExistence type="predicted"/>
<dbReference type="PROSITE" id="PS00330">
    <property type="entry name" value="HEMOLYSIN_CALCIUM"/>
    <property type="match status" value="1"/>
</dbReference>
<keyword evidence="5" id="KW-1185">Reference proteome</keyword>
<dbReference type="InterPro" id="IPR050557">
    <property type="entry name" value="RTX_toxin/Mannuronan_C5-epim"/>
</dbReference>
<evidence type="ECO:0000256" key="2">
    <source>
        <dbReference type="ARBA" id="ARBA00022525"/>
    </source>
</evidence>
<keyword evidence="3" id="KW-0106">Calcium</keyword>
<name>A0ABU8QVR8_9PSED</name>
<sequence length="908" mass="91856">MATITLSRTFSFLDAQDWGWNVTQATSTSMVISDGIHTQTFGGRFVYFGDMVSGVVSTSTFRMNGALVYTVTGMNKSLAELAEFALTEGDTLETYAYVLDGDDTLLGSAGNDTLLGFAGNDLLDGRAGADLMRGGDGDDTYVVDNIADQVEELANEGTDTVKVAIASSGSYTLGANIENGTLTNRVAYDLTGNGLDNILIGNAAANRLDGGLGADTMDGGAGNDTYVVDNADDRIIDSAGIDTVESSIAYTLAAGLENLTLTGNAAINGSGNDAANILDGTRNSAANVLTGGKGNDTYLLGANDTAVEAFNEGVDLVQTSFSRTLGANIENLTLLGSADINGTGNDLANIIIGNSGDNVLDGAGGVDTLQGGAGDDTYIVALTATNALQDRVIEAAAAGTDTLRLTGGATGIKLVTQVLGANLEHLDAQQTGAALLNLTGNTADNEIIGNDADNVIQGLAGNDTLRGGLGNDTLDGGLGVDQMFGGEGNDTYTVDNVADTVVELADQGTDTVKIAIALAKGSYTLGANVENGTLINKVAFDLTGNALDNILTGNAAANVLNGGAGADTMNGGAGNDTYYVDDTGDVIIDSAGVDTVISSISFDLQNSTLENVVLTGSTAINATGNALANLLDGSQNSAANQLAGGKGNDTYVVGAGDTVVEGFNEGIDLVQANVSFTLGANVENLTLLGSSAIDGTGNGLKNIIIGNDGDNRLDGGAGVDTLRGGDGNDSYFVDLTAANALEDQVVELAGQGSDTLHVRGGTAGLASKTIALGANLENLDVSATAAGVRLNLVGNALDNVLVGNSAQNVFTGGRGSDVFRFDALDQLGKGVAGRDTITDFKSGEDLIDLSAIGNFQLIDSSADFTGAFQIKLVQGVLQGTLEGSLEPGFEIALTGVKSLAQADFLALT</sequence>
<dbReference type="Gene3D" id="2.150.10.10">
    <property type="entry name" value="Serralysin-like metalloprotease, C-terminal"/>
    <property type="match status" value="5"/>
</dbReference>
<accession>A0ABU8QVR8</accession>
<dbReference type="PRINTS" id="PR00313">
    <property type="entry name" value="CABNDNGRPT"/>
</dbReference>
<dbReference type="Proteomes" id="UP001380290">
    <property type="component" value="Unassembled WGS sequence"/>
</dbReference>
<dbReference type="PANTHER" id="PTHR38340:SF1">
    <property type="entry name" value="S-LAYER PROTEIN"/>
    <property type="match status" value="1"/>
</dbReference>
<comment type="caution">
    <text evidence="4">The sequence shown here is derived from an EMBL/GenBank/DDBJ whole genome shotgun (WGS) entry which is preliminary data.</text>
</comment>
<comment type="subcellular location">
    <subcellularLocation>
        <location evidence="1">Secreted</location>
    </subcellularLocation>
</comment>
<organism evidence="4 5">
    <name type="scientific">Pseudomonas farsensis</name>
    <dbReference type="NCBI Taxonomy" id="2745492"/>
    <lineage>
        <taxon>Bacteria</taxon>
        <taxon>Pseudomonadati</taxon>
        <taxon>Pseudomonadota</taxon>
        <taxon>Gammaproteobacteria</taxon>
        <taxon>Pseudomonadales</taxon>
        <taxon>Pseudomonadaceae</taxon>
        <taxon>Pseudomonas</taxon>
    </lineage>
</organism>
<evidence type="ECO:0000256" key="3">
    <source>
        <dbReference type="ARBA" id="ARBA00022837"/>
    </source>
</evidence>
<gene>
    <name evidence="4" type="ORF">V7S98_16215</name>
</gene>
<dbReference type="RefSeq" id="WP_339599910.1">
    <property type="nucleotide sequence ID" value="NZ_JBBHLC010000050.1"/>
</dbReference>
<keyword evidence="2" id="KW-0964">Secreted</keyword>
<dbReference type="EMBL" id="JBBHLC010000050">
    <property type="protein sequence ID" value="MEJ5864770.1"/>
    <property type="molecule type" value="Genomic_DNA"/>
</dbReference>
<evidence type="ECO:0000256" key="1">
    <source>
        <dbReference type="ARBA" id="ARBA00004613"/>
    </source>
</evidence>
<reference evidence="4 5" key="1">
    <citation type="submission" date="2024-02" db="EMBL/GenBank/DDBJ databases">
        <title>Identification of pathogenicity and growth-promoting function of Pseudomonas putida variant.</title>
        <authorList>
            <person name="Sun J."/>
        </authorList>
    </citation>
    <scope>NUCLEOTIDE SEQUENCE [LARGE SCALE GENOMIC DNA]</scope>
    <source>
        <strain evidence="4 5">A03</strain>
    </source>
</reference>
<protein>
    <submittedName>
        <fullName evidence="4">Calcium-binding protein</fullName>
    </submittedName>
</protein>
<dbReference type="InterPro" id="IPR018511">
    <property type="entry name" value="Hemolysin-typ_Ca-bd_CS"/>
</dbReference>
<dbReference type="Pfam" id="PF00353">
    <property type="entry name" value="HemolysinCabind"/>
    <property type="match status" value="9"/>
</dbReference>